<proteinExistence type="predicted"/>
<protein>
    <submittedName>
        <fullName evidence="1">Uncharacterized protein</fullName>
    </submittedName>
</protein>
<reference evidence="1" key="2">
    <citation type="journal article" date="2015" name="Fish Shellfish Immunol.">
        <title>Early steps in the European eel (Anguilla anguilla)-Vibrio vulnificus interaction in the gills: Role of the RtxA13 toxin.</title>
        <authorList>
            <person name="Callol A."/>
            <person name="Pajuelo D."/>
            <person name="Ebbesson L."/>
            <person name="Teles M."/>
            <person name="MacKenzie S."/>
            <person name="Amaro C."/>
        </authorList>
    </citation>
    <scope>NUCLEOTIDE SEQUENCE</scope>
</reference>
<reference evidence="1" key="1">
    <citation type="submission" date="2014-11" db="EMBL/GenBank/DDBJ databases">
        <authorList>
            <person name="Amaro Gonzalez C."/>
        </authorList>
    </citation>
    <scope>NUCLEOTIDE SEQUENCE</scope>
</reference>
<evidence type="ECO:0000313" key="1">
    <source>
        <dbReference type="EMBL" id="JAH72152.1"/>
    </source>
</evidence>
<sequence>MYMKVAQRNMCSMKEGDLSDKDDPRLGVPCRVVIVGPGIEKIV</sequence>
<organism evidence="1">
    <name type="scientific">Anguilla anguilla</name>
    <name type="common">European freshwater eel</name>
    <name type="synonym">Muraena anguilla</name>
    <dbReference type="NCBI Taxonomy" id="7936"/>
    <lineage>
        <taxon>Eukaryota</taxon>
        <taxon>Metazoa</taxon>
        <taxon>Chordata</taxon>
        <taxon>Craniata</taxon>
        <taxon>Vertebrata</taxon>
        <taxon>Euteleostomi</taxon>
        <taxon>Actinopterygii</taxon>
        <taxon>Neopterygii</taxon>
        <taxon>Teleostei</taxon>
        <taxon>Anguilliformes</taxon>
        <taxon>Anguillidae</taxon>
        <taxon>Anguilla</taxon>
    </lineage>
</organism>
<name>A0A0E9V275_ANGAN</name>
<dbReference type="AlphaFoldDB" id="A0A0E9V275"/>
<dbReference type="EMBL" id="GBXM01036425">
    <property type="protein sequence ID" value="JAH72152.1"/>
    <property type="molecule type" value="Transcribed_RNA"/>
</dbReference>
<accession>A0A0E9V275</accession>